<dbReference type="InterPro" id="IPR003156">
    <property type="entry name" value="DHHA1_dom"/>
</dbReference>
<evidence type="ECO:0000313" key="4">
    <source>
        <dbReference type="Proteomes" id="UP000184139"/>
    </source>
</evidence>
<dbReference type="Pfam" id="PF02272">
    <property type="entry name" value="DHHA1"/>
    <property type="match status" value="1"/>
</dbReference>
<keyword evidence="4" id="KW-1185">Reference proteome</keyword>
<dbReference type="PANTHER" id="PTHR47618">
    <property type="entry name" value="BIFUNCTIONAL OLIGORIBONUCLEASE AND PAP PHOSPHATASE NRNA"/>
    <property type="match status" value="1"/>
</dbReference>
<feature type="domain" description="DHHA1" evidence="2">
    <location>
        <begin position="250"/>
        <end position="329"/>
    </location>
</feature>
<dbReference type="Gene3D" id="3.90.1640.10">
    <property type="entry name" value="inorganic pyrophosphatase (n-terminal core)"/>
    <property type="match status" value="1"/>
</dbReference>
<accession>A0A1M5T1E9</accession>
<protein>
    <submittedName>
        <fullName evidence="3">Phosphoesterase RecJ domain-containing protein</fullName>
    </submittedName>
</protein>
<evidence type="ECO:0000259" key="1">
    <source>
        <dbReference type="Pfam" id="PF01368"/>
    </source>
</evidence>
<evidence type="ECO:0000313" key="3">
    <source>
        <dbReference type="EMBL" id="SHH44547.1"/>
    </source>
</evidence>
<dbReference type="Gene3D" id="3.10.310.30">
    <property type="match status" value="1"/>
</dbReference>
<dbReference type="Pfam" id="PF01368">
    <property type="entry name" value="DHH"/>
    <property type="match status" value="1"/>
</dbReference>
<dbReference type="GO" id="GO:0003676">
    <property type="term" value="F:nucleic acid binding"/>
    <property type="evidence" value="ECO:0007669"/>
    <property type="project" value="InterPro"/>
</dbReference>
<dbReference type="EMBL" id="FQXS01000002">
    <property type="protein sequence ID" value="SHH44547.1"/>
    <property type="molecule type" value="Genomic_DNA"/>
</dbReference>
<reference evidence="3 4" key="1">
    <citation type="submission" date="2016-11" db="EMBL/GenBank/DDBJ databases">
        <authorList>
            <person name="Jaros S."/>
            <person name="Januszkiewicz K."/>
            <person name="Wedrychowicz H."/>
        </authorList>
    </citation>
    <scope>NUCLEOTIDE SEQUENCE [LARGE SCALE GENOMIC DNA]</scope>
    <source>
        <strain evidence="3 4">DSM 9705</strain>
    </source>
</reference>
<dbReference type="RefSeq" id="WP_073373286.1">
    <property type="nucleotide sequence ID" value="NZ_FQXS01000002.1"/>
</dbReference>
<dbReference type="Proteomes" id="UP000184139">
    <property type="component" value="Unassembled WGS sequence"/>
</dbReference>
<dbReference type="SUPFAM" id="SSF64182">
    <property type="entry name" value="DHH phosphoesterases"/>
    <property type="match status" value="1"/>
</dbReference>
<evidence type="ECO:0000259" key="2">
    <source>
        <dbReference type="Pfam" id="PF02272"/>
    </source>
</evidence>
<gene>
    <name evidence="3" type="ORF">SAMN02745124_00548</name>
</gene>
<organism evidence="3 4">
    <name type="scientific">Desulfofustis glycolicus DSM 9705</name>
    <dbReference type="NCBI Taxonomy" id="1121409"/>
    <lineage>
        <taxon>Bacteria</taxon>
        <taxon>Pseudomonadati</taxon>
        <taxon>Thermodesulfobacteriota</taxon>
        <taxon>Desulfobulbia</taxon>
        <taxon>Desulfobulbales</taxon>
        <taxon>Desulfocapsaceae</taxon>
        <taxon>Desulfofustis</taxon>
    </lineage>
</organism>
<dbReference type="InterPro" id="IPR038763">
    <property type="entry name" value="DHH_sf"/>
</dbReference>
<dbReference type="InterPro" id="IPR051319">
    <property type="entry name" value="Oligoribo/pAp-PDE_c-di-AMP_PDE"/>
</dbReference>
<name>A0A1M5T1E9_9BACT</name>
<sequence>MSENVVPEDILRLIRDRGHFVLLTHIHPDGDALGSLLGLADMLSAMGKTVFAYLDQPVSHLYDFLPGCERIRCSLEALQDFRRQAGRKDLVTIVLDCGEDERLGKDKHLLLDSEPLVVVDHHRSHRNYGHLRWVDPLRSSTGEMVYEIGTALGQEFSLDGAFNIYVAIVTDTGSFRYDCTGARTLEIAGRLLASGVKPEQVAAQIYDNFSPGRLKLLQLVLGTLDLSDDEQIACIHVTNDMLDRAGAAIQDIEGFVDFPRAIRSVRVAVFLKELDDNRVSVSLRAKGAVDVADIAKEFGGGGHRNAAGCRFCGLSLEEARQRLHQVIAERLASHLP</sequence>
<dbReference type="OrthoDB" id="9803668at2"/>
<proteinExistence type="predicted"/>
<dbReference type="AlphaFoldDB" id="A0A1M5T1E9"/>
<dbReference type="PANTHER" id="PTHR47618:SF1">
    <property type="entry name" value="BIFUNCTIONAL OLIGORIBONUCLEASE AND PAP PHOSPHATASE NRNA"/>
    <property type="match status" value="1"/>
</dbReference>
<feature type="domain" description="DDH" evidence="1">
    <location>
        <begin position="21"/>
        <end position="149"/>
    </location>
</feature>
<dbReference type="STRING" id="1121409.SAMN02745124_00548"/>
<dbReference type="InterPro" id="IPR001667">
    <property type="entry name" value="DDH_dom"/>
</dbReference>